<proteinExistence type="predicted"/>
<dbReference type="InterPro" id="IPR012337">
    <property type="entry name" value="RNaseH-like_sf"/>
</dbReference>
<dbReference type="EMBL" id="CM010721">
    <property type="protein sequence ID" value="RZC69774.1"/>
    <property type="molecule type" value="Genomic_DNA"/>
</dbReference>
<dbReference type="OMA" id="NSHIQWI"/>
<dbReference type="Gene3D" id="3.30.420.10">
    <property type="entry name" value="Ribonuclease H-like superfamily/Ribonuclease H"/>
    <property type="match status" value="2"/>
</dbReference>
<dbReference type="InterPro" id="IPR039637">
    <property type="entry name" value="CNOT7/CNOT8/Pop2"/>
</dbReference>
<gene>
    <name evidence="1" type="ORF">C5167_032929</name>
</gene>
<evidence type="ECO:0000313" key="1">
    <source>
        <dbReference type="EMBL" id="RZC69774.1"/>
    </source>
</evidence>
<dbReference type="GO" id="GO:0004535">
    <property type="term" value="F:poly(A)-specific ribonuclease activity"/>
    <property type="evidence" value="ECO:0007669"/>
    <property type="project" value="InterPro"/>
</dbReference>
<protein>
    <submittedName>
        <fullName evidence="1">Uncharacterized protein</fullName>
    </submittedName>
</protein>
<dbReference type="Proteomes" id="UP000316621">
    <property type="component" value="Chromosome 7"/>
</dbReference>
<evidence type="ECO:0000313" key="2">
    <source>
        <dbReference type="Proteomes" id="UP000316621"/>
    </source>
</evidence>
<reference evidence="1 2" key="1">
    <citation type="journal article" date="2018" name="Science">
        <title>The opium poppy genome and morphinan production.</title>
        <authorList>
            <person name="Guo L."/>
            <person name="Winzer T."/>
            <person name="Yang X."/>
            <person name="Li Y."/>
            <person name="Ning Z."/>
            <person name="He Z."/>
            <person name="Teodor R."/>
            <person name="Lu Y."/>
            <person name="Bowser T.A."/>
            <person name="Graham I.A."/>
            <person name="Ye K."/>
        </authorList>
    </citation>
    <scope>NUCLEOTIDE SEQUENCE [LARGE SCALE GENOMIC DNA]</scope>
    <source>
        <strain evidence="2">cv. HN1</strain>
        <tissue evidence="1">Leaves</tissue>
    </source>
</reference>
<dbReference type="Gramene" id="RZC69774">
    <property type="protein sequence ID" value="RZC69774"/>
    <property type="gene ID" value="C5167_032929"/>
</dbReference>
<dbReference type="InterPro" id="IPR036397">
    <property type="entry name" value="RNaseH_sf"/>
</dbReference>
<name>A0A4Y7K8U6_PAPSO</name>
<dbReference type="GO" id="GO:0030014">
    <property type="term" value="C:CCR4-NOT complex"/>
    <property type="evidence" value="ECO:0007669"/>
    <property type="project" value="InterPro"/>
</dbReference>
<dbReference type="PANTHER" id="PTHR10797">
    <property type="entry name" value="CCR4-NOT TRANSCRIPTION COMPLEX SUBUNIT"/>
    <property type="match status" value="1"/>
</dbReference>
<accession>A0A4Y7K8U6</accession>
<dbReference type="STRING" id="3469.A0A4Y7K8U6"/>
<dbReference type="GO" id="GO:0003676">
    <property type="term" value="F:nucleic acid binding"/>
    <property type="evidence" value="ECO:0007669"/>
    <property type="project" value="InterPro"/>
</dbReference>
<sequence length="187" mass="21220">MAPNLKLKPIEIREVWLDNLYKEFYGISNALVRFPIVSMDTRFPGVIYHPTRGNSIHDGTSVYFLRPVSNYQALKSNVDALKLIQVGLTMSDSNLPDFGTVHIFVLLVRMFFGAQVYDIKHIMKFCNNLYGGLERVAKTLEVDGEVGNRHAGSDSLITLKTFLKIKEKFFGDGNYFKLFVGVLYGLE</sequence>
<dbReference type="SUPFAM" id="SSF53098">
    <property type="entry name" value="Ribonuclease H-like"/>
    <property type="match status" value="1"/>
</dbReference>
<dbReference type="AlphaFoldDB" id="A0A4Y7K8U6"/>
<organism evidence="1 2">
    <name type="scientific">Papaver somniferum</name>
    <name type="common">Opium poppy</name>
    <dbReference type="NCBI Taxonomy" id="3469"/>
    <lineage>
        <taxon>Eukaryota</taxon>
        <taxon>Viridiplantae</taxon>
        <taxon>Streptophyta</taxon>
        <taxon>Embryophyta</taxon>
        <taxon>Tracheophyta</taxon>
        <taxon>Spermatophyta</taxon>
        <taxon>Magnoliopsida</taxon>
        <taxon>Ranunculales</taxon>
        <taxon>Papaveraceae</taxon>
        <taxon>Papaveroideae</taxon>
        <taxon>Papaver</taxon>
    </lineage>
</organism>
<keyword evidence="2" id="KW-1185">Reference proteome</keyword>